<protein>
    <submittedName>
        <fullName evidence="1">19528_t:CDS:1</fullName>
    </submittedName>
</protein>
<proteinExistence type="predicted"/>
<evidence type="ECO:0000313" key="1">
    <source>
        <dbReference type="EMBL" id="CAG8686174.1"/>
    </source>
</evidence>
<gene>
    <name evidence="1" type="ORF">DERYTH_LOCUS12123</name>
</gene>
<dbReference type="InterPro" id="IPR043136">
    <property type="entry name" value="B30.2/SPRY_sf"/>
</dbReference>
<name>A0A9N9HFT2_9GLOM</name>
<sequence>MALQTVWTIYNRKDHVLIVDSNEENSNKFKIECLGSDKRANDSATIRTNQPIHLQQEFYFEVTISNKGGNGIIGIGFCTKDANLNLMPESGREVAKQNLFEEALTMATKEVNEFINLVKEGDIFKEDFDINNLDVLPLLAAIKENFRTMFESLIENQESLAIIKDWVANAIKNFDQLTRTTTINKKIFSNILTLLNKFLIEESCEINKNNTTFEHILEILKLEADKSAANVTMSNEQILEEAALHDLTEILASVDINNYEEATFRNW</sequence>
<dbReference type="Gene3D" id="2.60.120.920">
    <property type="match status" value="1"/>
</dbReference>
<accession>A0A9N9HFT2</accession>
<organism evidence="1 2">
    <name type="scientific">Dentiscutata erythropus</name>
    <dbReference type="NCBI Taxonomy" id="1348616"/>
    <lineage>
        <taxon>Eukaryota</taxon>
        <taxon>Fungi</taxon>
        <taxon>Fungi incertae sedis</taxon>
        <taxon>Mucoromycota</taxon>
        <taxon>Glomeromycotina</taxon>
        <taxon>Glomeromycetes</taxon>
        <taxon>Diversisporales</taxon>
        <taxon>Gigasporaceae</taxon>
        <taxon>Dentiscutata</taxon>
    </lineage>
</organism>
<dbReference type="EMBL" id="CAJVPY010007813">
    <property type="protein sequence ID" value="CAG8686174.1"/>
    <property type="molecule type" value="Genomic_DNA"/>
</dbReference>
<evidence type="ECO:0000313" key="2">
    <source>
        <dbReference type="Proteomes" id="UP000789405"/>
    </source>
</evidence>
<comment type="caution">
    <text evidence="1">The sequence shown here is derived from an EMBL/GenBank/DDBJ whole genome shotgun (WGS) entry which is preliminary data.</text>
</comment>
<dbReference type="Proteomes" id="UP000789405">
    <property type="component" value="Unassembled WGS sequence"/>
</dbReference>
<dbReference type="AlphaFoldDB" id="A0A9N9HFT2"/>
<reference evidence="1" key="1">
    <citation type="submission" date="2021-06" db="EMBL/GenBank/DDBJ databases">
        <authorList>
            <person name="Kallberg Y."/>
            <person name="Tangrot J."/>
            <person name="Rosling A."/>
        </authorList>
    </citation>
    <scope>NUCLEOTIDE SEQUENCE</scope>
    <source>
        <strain evidence="1">MA453B</strain>
    </source>
</reference>
<keyword evidence="2" id="KW-1185">Reference proteome</keyword>